<name>A0A2H1H0G6_ZYMTR</name>
<evidence type="ECO:0000313" key="6">
    <source>
        <dbReference type="EMBL" id="SMR59282.1"/>
    </source>
</evidence>
<dbReference type="GO" id="GO:0016020">
    <property type="term" value="C:membrane"/>
    <property type="evidence" value="ECO:0007669"/>
    <property type="project" value="UniProtKB-SubCell"/>
</dbReference>
<dbReference type="AlphaFoldDB" id="A0A2H1H0G6"/>
<dbReference type="Proteomes" id="UP000245764">
    <property type="component" value="Chromosome 10"/>
</dbReference>
<keyword evidence="4 5" id="KW-0472">Membrane</keyword>
<dbReference type="SUPFAM" id="SSF144083">
    <property type="entry name" value="Magnesium transport protein CorA, transmembrane region"/>
    <property type="match status" value="1"/>
</dbReference>
<proteinExistence type="predicted"/>
<accession>A0A2H1H0G6</accession>
<evidence type="ECO:0000256" key="2">
    <source>
        <dbReference type="ARBA" id="ARBA00022692"/>
    </source>
</evidence>
<sequence>MRGNRRQEQPHKQSFEAAYIARHQDLTTWLMTRQYRAAGKPSGEDSRLAKADDIVETEVPVATEDDIVAFLKQEATEYLRPAVVAGETRWLLRQVKSDCLASSPAKICELSEASLIELASPIFWARIARNKKFKDELKEASKQYDAVYDGDAWTAKVVTPGSANEQYEQWLDSGNALEPLPRGIFFSVTRPNSGDSRRRSSRPYELSAEPGHSYGAVVIKIEDGCLKLLCELAGQLGIAAIACTHHIMMRERAMEPSKLLDSTSPKLSNQRFELNGLAIKNDDEHGTIRLDLDFHNRTGATQDALDQARARMTCLRLRSCFVVLVTEATRPLPGLNLDRFRFPSLPSVPLQSLKFMYFVERLFDDALNVRRLWSVPDTWTQYKKEHTLEWLLIISTFIGEISVLAGTIQRLDYEVVTLSSVTALSDIKKLRARVARLRADMDRSSHMFRFFDAHVNSYPGPKSGTRKSEAPSIHVAPTERELASISYASEYAWMDKQAADLMVLLNQALQLVVAQISIEQTAASLEMSNIMARDSAIGIKNGERSTQLTLLAAIYLPLTLATGIFGMNITEINDGTPRFWWAIVVAVLLLIPSGIFITYILLISRRDKRSEQQKDQDLDDQDEMASIFSLSKSKSKPLSRGSTSRDPALAAAQANDAKPKLQILEIEVRGLAFVGDNINFIDVLNTIMTSSFMRVREQV</sequence>
<evidence type="ECO:0000313" key="7">
    <source>
        <dbReference type="Proteomes" id="UP000245764"/>
    </source>
</evidence>
<evidence type="ECO:0000256" key="1">
    <source>
        <dbReference type="ARBA" id="ARBA00004141"/>
    </source>
</evidence>
<reference evidence="7" key="1">
    <citation type="submission" date="2017-05" db="EMBL/GenBank/DDBJ databases">
        <authorList>
            <person name="Song R."/>
            <person name="Chenine A.L."/>
            <person name="Ruprecht R.M."/>
        </authorList>
    </citation>
    <scope>NUCLEOTIDE SEQUENCE [LARGE SCALE GENOMIC DNA]</scope>
</reference>
<feature type="transmembrane region" description="Helical" evidence="5">
    <location>
        <begin position="579"/>
        <end position="602"/>
    </location>
</feature>
<keyword evidence="2 5" id="KW-0812">Transmembrane</keyword>
<keyword evidence="3 5" id="KW-1133">Transmembrane helix</keyword>
<comment type="subcellular location">
    <subcellularLocation>
        <location evidence="1">Membrane</location>
        <topology evidence="1">Multi-pass membrane protein</topology>
    </subcellularLocation>
</comment>
<protein>
    <submittedName>
        <fullName evidence="6">Uncharacterized protein</fullName>
    </submittedName>
</protein>
<feature type="transmembrane region" description="Helical" evidence="5">
    <location>
        <begin position="548"/>
        <end position="567"/>
    </location>
</feature>
<dbReference type="Pfam" id="PF01544">
    <property type="entry name" value="CorA"/>
    <property type="match status" value="1"/>
</dbReference>
<dbReference type="Gene3D" id="1.20.58.340">
    <property type="entry name" value="Magnesium transport protein CorA, transmembrane region"/>
    <property type="match status" value="1"/>
</dbReference>
<evidence type="ECO:0000256" key="5">
    <source>
        <dbReference type="SAM" id="Phobius"/>
    </source>
</evidence>
<organism evidence="6 7">
    <name type="scientific">Zymoseptoria tritici ST99CH_1E4</name>
    <dbReference type="NCBI Taxonomy" id="1276532"/>
    <lineage>
        <taxon>Eukaryota</taxon>
        <taxon>Fungi</taxon>
        <taxon>Dikarya</taxon>
        <taxon>Ascomycota</taxon>
        <taxon>Pezizomycotina</taxon>
        <taxon>Dothideomycetes</taxon>
        <taxon>Dothideomycetidae</taxon>
        <taxon>Mycosphaerellales</taxon>
        <taxon>Mycosphaerellaceae</taxon>
        <taxon>Zymoseptoria</taxon>
    </lineage>
</organism>
<dbReference type="InterPro" id="IPR045863">
    <property type="entry name" value="CorA_TM1_TM2"/>
</dbReference>
<dbReference type="InterPro" id="IPR002523">
    <property type="entry name" value="MgTranspt_CorA/ZnTranspt_ZntB"/>
</dbReference>
<gene>
    <name evidence="6" type="ORF">ZT1E4_G10017</name>
</gene>
<dbReference type="GO" id="GO:0046873">
    <property type="term" value="F:metal ion transmembrane transporter activity"/>
    <property type="evidence" value="ECO:0007669"/>
    <property type="project" value="InterPro"/>
</dbReference>
<dbReference type="EMBL" id="LT854262">
    <property type="protein sequence ID" value="SMR59282.1"/>
    <property type="molecule type" value="Genomic_DNA"/>
</dbReference>
<evidence type="ECO:0000256" key="3">
    <source>
        <dbReference type="ARBA" id="ARBA00022989"/>
    </source>
</evidence>
<evidence type="ECO:0000256" key="4">
    <source>
        <dbReference type="ARBA" id="ARBA00023136"/>
    </source>
</evidence>